<protein>
    <submittedName>
        <fullName evidence="4">Thiamine phosphate synthase</fullName>
    </submittedName>
</protein>
<dbReference type="GO" id="GO:0005737">
    <property type="term" value="C:cytoplasm"/>
    <property type="evidence" value="ECO:0007669"/>
    <property type="project" value="TreeGrafter"/>
</dbReference>
<gene>
    <name evidence="4" type="ORF">H9816_03280</name>
</gene>
<dbReference type="CDD" id="cd00564">
    <property type="entry name" value="TMP_TenI"/>
    <property type="match status" value="1"/>
</dbReference>
<dbReference type="SUPFAM" id="SSF51391">
    <property type="entry name" value="Thiamin phosphate synthase"/>
    <property type="match status" value="1"/>
</dbReference>
<evidence type="ECO:0000313" key="5">
    <source>
        <dbReference type="Proteomes" id="UP000824014"/>
    </source>
</evidence>
<sequence>MELIVLTAPEWLPDETAALSALFEQGLQRLHLRKPAATSAETEAFIAGLPAAVRPRIVLHDHFALQPRLGLGGIHLNGRNPVPPSDVTGTVSRSCHSLAEVAAWRDRLDYLFLSPVFDSISKQGYRAGFAPEELLRAAREGIIDRRVMALGGITPDNLARVRAWGFGGAAVLGDLWQGYRGADDLPELLRRFGALQRAADFGR</sequence>
<evidence type="ECO:0000259" key="3">
    <source>
        <dbReference type="Pfam" id="PF02581"/>
    </source>
</evidence>
<name>A0A9D2DDK9_9BACT</name>
<dbReference type="Pfam" id="PF02581">
    <property type="entry name" value="TMP-TENI"/>
    <property type="match status" value="1"/>
</dbReference>
<dbReference type="AlphaFoldDB" id="A0A9D2DDK9"/>
<reference evidence="4" key="2">
    <citation type="submission" date="2021-04" db="EMBL/GenBank/DDBJ databases">
        <authorList>
            <person name="Gilroy R."/>
        </authorList>
    </citation>
    <scope>NUCLEOTIDE SEQUENCE</scope>
    <source>
        <strain evidence="4">ChiHjej11B10-19426</strain>
    </source>
</reference>
<dbReference type="Gene3D" id="3.20.20.70">
    <property type="entry name" value="Aldolase class I"/>
    <property type="match status" value="1"/>
</dbReference>
<keyword evidence="2" id="KW-0784">Thiamine biosynthesis</keyword>
<dbReference type="PANTHER" id="PTHR20857">
    <property type="entry name" value="THIAMINE-PHOSPHATE PYROPHOSPHORYLASE"/>
    <property type="match status" value="1"/>
</dbReference>
<evidence type="ECO:0000313" key="4">
    <source>
        <dbReference type="EMBL" id="HIZ14919.1"/>
    </source>
</evidence>
<reference evidence="4" key="1">
    <citation type="journal article" date="2021" name="PeerJ">
        <title>Extensive microbial diversity within the chicken gut microbiome revealed by metagenomics and culture.</title>
        <authorList>
            <person name="Gilroy R."/>
            <person name="Ravi A."/>
            <person name="Getino M."/>
            <person name="Pursley I."/>
            <person name="Horton D.L."/>
            <person name="Alikhan N.F."/>
            <person name="Baker D."/>
            <person name="Gharbi K."/>
            <person name="Hall N."/>
            <person name="Watson M."/>
            <person name="Adriaenssens E.M."/>
            <person name="Foster-Nyarko E."/>
            <person name="Jarju S."/>
            <person name="Secka A."/>
            <person name="Antonio M."/>
            <person name="Oren A."/>
            <person name="Chaudhuri R.R."/>
            <person name="La Ragione R."/>
            <person name="Hildebrand F."/>
            <person name="Pallen M.J."/>
        </authorList>
    </citation>
    <scope>NUCLEOTIDE SEQUENCE</scope>
    <source>
        <strain evidence="4">ChiHjej11B10-19426</strain>
    </source>
</reference>
<comment type="pathway">
    <text evidence="1">Cofactor biosynthesis; thiamine diphosphate biosynthesis.</text>
</comment>
<accession>A0A9D2DDK9</accession>
<dbReference type="GO" id="GO:0009228">
    <property type="term" value="P:thiamine biosynthetic process"/>
    <property type="evidence" value="ECO:0007669"/>
    <property type="project" value="UniProtKB-KW"/>
</dbReference>
<dbReference type="InterPro" id="IPR022998">
    <property type="entry name" value="ThiamineP_synth_TenI"/>
</dbReference>
<dbReference type="EMBL" id="DXCC01000008">
    <property type="protein sequence ID" value="HIZ14919.1"/>
    <property type="molecule type" value="Genomic_DNA"/>
</dbReference>
<organism evidence="4 5">
    <name type="scientific">Candidatus Tidjanibacter faecipullorum</name>
    <dbReference type="NCBI Taxonomy" id="2838766"/>
    <lineage>
        <taxon>Bacteria</taxon>
        <taxon>Pseudomonadati</taxon>
        <taxon>Bacteroidota</taxon>
        <taxon>Bacteroidia</taxon>
        <taxon>Bacteroidales</taxon>
        <taxon>Rikenellaceae</taxon>
        <taxon>Tidjanibacter</taxon>
    </lineage>
</organism>
<dbReference type="PANTHER" id="PTHR20857:SF15">
    <property type="entry name" value="THIAMINE-PHOSPHATE SYNTHASE"/>
    <property type="match status" value="1"/>
</dbReference>
<evidence type="ECO:0000256" key="2">
    <source>
        <dbReference type="ARBA" id="ARBA00022977"/>
    </source>
</evidence>
<evidence type="ECO:0000256" key="1">
    <source>
        <dbReference type="ARBA" id="ARBA00004948"/>
    </source>
</evidence>
<dbReference type="InterPro" id="IPR036206">
    <property type="entry name" value="ThiamineP_synth_sf"/>
</dbReference>
<dbReference type="Proteomes" id="UP000824014">
    <property type="component" value="Unassembled WGS sequence"/>
</dbReference>
<comment type="caution">
    <text evidence="4">The sequence shown here is derived from an EMBL/GenBank/DDBJ whole genome shotgun (WGS) entry which is preliminary data.</text>
</comment>
<proteinExistence type="predicted"/>
<dbReference type="InterPro" id="IPR013785">
    <property type="entry name" value="Aldolase_TIM"/>
</dbReference>
<feature type="domain" description="Thiamine phosphate synthase/TenI" evidence="3">
    <location>
        <begin position="14"/>
        <end position="172"/>
    </location>
</feature>
<dbReference type="GO" id="GO:0004789">
    <property type="term" value="F:thiamine-phosphate diphosphorylase activity"/>
    <property type="evidence" value="ECO:0007669"/>
    <property type="project" value="TreeGrafter"/>
</dbReference>